<dbReference type="AlphaFoldDB" id="A0A4Z2EPG6"/>
<protein>
    <submittedName>
        <fullName evidence="1">Uncharacterized protein</fullName>
    </submittedName>
</protein>
<name>A0A4Z2EPG6_9TELE</name>
<evidence type="ECO:0000313" key="2">
    <source>
        <dbReference type="Proteomes" id="UP000314294"/>
    </source>
</evidence>
<gene>
    <name evidence="1" type="ORF">EYF80_059556</name>
</gene>
<evidence type="ECO:0000313" key="1">
    <source>
        <dbReference type="EMBL" id="TNN30294.1"/>
    </source>
</evidence>
<proteinExistence type="predicted"/>
<organism evidence="1 2">
    <name type="scientific">Liparis tanakae</name>
    <name type="common">Tanaka's snailfish</name>
    <dbReference type="NCBI Taxonomy" id="230148"/>
    <lineage>
        <taxon>Eukaryota</taxon>
        <taxon>Metazoa</taxon>
        <taxon>Chordata</taxon>
        <taxon>Craniata</taxon>
        <taxon>Vertebrata</taxon>
        <taxon>Euteleostomi</taxon>
        <taxon>Actinopterygii</taxon>
        <taxon>Neopterygii</taxon>
        <taxon>Teleostei</taxon>
        <taxon>Neoteleostei</taxon>
        <taxon>Acanthomorphata</taxon>
        <taxon>Eupercaria</taxon>
        <taxon>Perciformes</taxon>
        <taxon>Cottioidei</taxon>
        <taxon>Cottales</taxon>
        <taxon>Liparidae</taxon>
        <taxon>Liparis</taxon>
    </lineage>
</organism>
<dbReference type="EMBL" id="SRLO01004654">
    <property type="protein sequence ID" value="TNN30294.1"/>
    <property type="molecule type" value="Genomic_DNA"/>
</dbReference>
<dbReference type="Proteomes" id="UP000314294">
    <property type="component" value="Unassembled WGS sequence"/>
</dbReference>
<sequence>MASRVSSASLARRSSRSCLRWASRSSTCRWTLARWLTRCSLQLSSSGQLSPVAFRWSSTVVSLPCFHSS</sequence>
<reference evidence="1 2" key="1">
    <citation type="submission" date="2019-03" db="EMBL/GenBank/DDBJ databases">
        <title>First draft genome of Liparis tanakae, snailfish: a comprehensive survey of snailfish specific genes.</title>
        <authorList>
            <person name="Kim W."/>
            <person name="Song I."/>
            <person name="Jeong J.-H."/>
            <person name="Kim D."/>
            <person name="Kim S."/>
            <person name="Ryu S."/>
            <person name="Song J.Y."/>
            <person name="Lee S.K."/>
        </authorList>
    </citation>
    <scope>NUCLEOTIDE SEQUENCE [LARGE SCALE GENOMIC DNA]</scope>
    <source>
        <tissue evidence="1">Muscle</tissue>
    </source>
</reference>
<comment type="caution">
    <text evidence="1">The sequence shown here is derived from an EMBL/GenBank/DDBJ whole genome shotgun (WGS) entry which is preliminary data.</text>
</comment>
<accession>A0A4Z2EPG6</accession>
<keyword evidence="2" id="KW-1185">Reference proteome</keyword>